<proteinExistence type="predicted"/>
<keyword evidence="3" id="KW-0540">Nuclease</keyword>
<dbReference type="InterPro" id="IPR041373">
    <property type="entry name" value="RT_RNaseH"/>
</dbReference>
<dbReference type="SUPFAM" id="SSF54160">
    <property type="entry name" value="Chromo domain-like"/>
    <property type="match status" value="1"/>
</dbReference>
<dbReference type="Pfam" id="PF17917">
    <property type="entry name" value="RT_RNaseH"/>
    <property type="match status" value="1"/>
</dbReference>
<keyword evidence="4" id="KW-0255">Endonuclease</keyword>
<dbReference type="GO" id="GO:0003964">
    <property type="term" value="F:RNA-directed DNA polymerase activity"/>
    <property type="evidence" value="ECO:0007669"/>
    <property type="project" value="UniProtKB-KW"/>
</dbReference>
<evidence type="ECO:0000256" key="5">
    <source>
        <dbReference type="ARBA" id="ARBA00022801"/>
    </source>
</evidence>
<sequence length="715" mass="80056">MLSFITDDTVFTPNRVPQGVTDSALHFQGEMQKVLAPLVPHSALTKLAAEKKRVGGRNALAVATVWTESEQAAYETVLSLVRASALMASPDPDAELLVFPDASLNGDSIVVTQVVDWDPILPVAKQRHEMIIGKGCTFKKNELNWTIVDKEAYPIVKACHDLEYLLLQPKGLRLYCDQANSVYIFAPHDVLKKHVRDRLQRWAMRLCGLQYGIEHIAGEDNLWVDSRWHTREAVHAAAVQTRSRRTVPVTALSQLRPLSDEQFVFPTVDEIREAQQAAGRVRSRLRVTLEEKGGVAMVGGRRWIPNAATDLLVRLFVVAHTGLHGHRGQGYMVSVLQQRFLIGRLHAKVSKFVGGCLLCKHVKGPHIISRPYGPTRTAQRRNEALHWDILFLGNGYGDTAYLQVAKDALSHYCELFPCSVPTSFVAAEALSTCAAQGGASVYSVALRNRRRPNKDVLQVVRALLMDYGLATHEWPYLLPALQANLNYTPVQTLEGHSPVELFTGLPASSPLDTVVSHRADPLLVVDFACVGEQLASLRNSLHEMHKEVLDTKDRKRLQDMAAHKGSVVNFDVGDFVLWSRIDQRLPNNKLLGQWVGPFKVIEAKPHSFDIQHLISGREYDVHASRLKFYADAELDQTEELLEQVSSPGMMLGVVAICDHRFNHTLERWELLVSWMGLQAIENSWEPLTILLQDVPSKVREYVIACEDDDLLQQVE</sequence>
<dbReference type="GO" id="GO:0016787">
    <property type="term" value="F:hydrolase activity"/>
    <property type="evidence" value="ECO:0007669"/>
    <property type="project" value="UniProtKB-KW"/>
</dbReference>
<evidence type="ECO:0000256" key="3">
    <source>
        <dbReference type="ARBA" id="ARBA00022722"/>
    </source>
</evidence>
<accession>A0A9W6WV35</accession>
<dbReference type="InterPro" id="IPR043502">
    <property type="entry name" value="DNA/RNA_pol_sf"/>
</dbReference>
<evidence type="ECO:0000256" key="2">
    <source>
        <dbReference type="ARBA" id="ARBA00022695"/>
    </source>
</evidence>
<dbReference type="OrthoDB" id="118872at2759"/>
<dbReference type="AlphaFoldDB" id="A0A9W6WV35"/>
<evidence type="ECO:0000313" key="9">
    <source>
        <dbReference type="Proteomes" id="UP001165121"/>
    </source>
</evidence>
<dbReference type="PANTHER" id="PTHR37984:SF5">
    <property type="entry name" value="PROTEIN NYNRIN-LIKE"/>
    <property type="match status" value="1"/>
</dbReference>
<dbReference type="InterPro" id="IPR016197">
    <property type="entry name" value="Chromo-like_dom_sf"/>
</dbReference>
<comment type="caution">
    <text evidence="8">The sequence shown here is derived from an EMBL/GenBank/DDBJ whole genome shotgun (WGS) entry which is preliminary data.</text>
</comment>
<evidence type="ECO:0000256" key="4">
    <source>
        <dbReference type="ARBA" id="ARBA00022759"/>
    </source>
</evidence>
<organism evidence="8 9">
    <name type="scientific">Phytophthora fragariaefolia</name>
    <dbReference type="NCBI Taxonomy" id="1490495"/>
    <lineage>
        <taxon>Eukaryota</taxon>
        <taxon>Sar</taxon>
        <taxon>Stramenopiles</taxon>
        <taxon>Oomycota</taxon>
        <taxon>Peronosporomycetes</taxon>
        <taxon>Peronosporales</taxon>
        <taxon>Peronosporaceae</taxon>
        <taxon>Phytophthora</taxon>
    </lineage>
</organism>
<reference evidence="8" key="1">
    <citation type="submission" date="2023-04" db="EMBL/GenBank/DDBJ databases">
        <title>Phytophthora fragariaefolia NBRC 109709.</title>
        <authorList>
            <person name="Ichikawa N."/>
            <person name="Sato H."/>
            <person name="Tonouchi N."/>
        </authorList>
    </citation>
    <scope>NUCLEOTIDE SEQUENCE</scope>
    <source>
        <strain evidence="8">NBRC 109709</strain>
    </source>
</reference>
<keyword evidence="2" id="KW-0548">Nucleotidyltransferase</keyword>
<dbReference type="InterPro" id="IPR050951">
    <property type="entry name" value="Retrovirus_Pol_polyprotein"/>
</dbReference>
<dbReference type="PANTHER" id="PTHR37984">
    <property type="entry name" value="PROTEIN CBG26694"/>
    <property type="match status" value="1"/>
</dbReference>
<dbReference type="EMBL" id="BSXT01000136">
    <property type="protein sequence ID" value="GMF18623.1"/>
    <property type="molecule type" value="Genomic_DNA"/>
</dbReference>
<protein>
    <submittedName>
        <fullName evidence="8">Unnamed protein product</fullName>
    </submittedName>
</protein>
<dbReference type="InterPro" id="IPR012337">
    <property type="entry name" value="RNaseH-like_sf"/>
</dbReference>
<name>A0A9W6WV35_9STRA</name>
<evidence type="ECO:0000259" key="7">
    <source>
        <dbReference type="PROSITE" id="PS50013"/>
    </source>
</evidence>
<dbReference type="Proteomes" id="UP001165121">
    <property type="component" value="Unassembled WGS sequence"/>
</dbReference>
<dbReference type="InterPro" id="IPR000953">
    <property type="entry name" value="Chromo/chromo_shadow_dom"/>
</dbReference>
<dbReference type="SUPFAM" id="SSF56672">
    <property type="entry name" value="DNA/RNA polymerases"/>
    <property type="match status" value="1"/>
</dbReference>
<keyword evidence="6" id="KW-0695">RNA-directed DNA polymerase</keyword>
<evidence type="ECO:0000256" key="1">
    <source>
        <dbReference type="ARBA" id="ARBA00022679"/>
    </source>
</evidence>
<keyword evidence="5" id="KW-0378">Hydrolase</keyword>
<feature type="domain" description="Chromo" evidence="7">
    <location>
        <begin position="635"/>
        <end position="701"/>
    </location>
</feature>
<keyword evidence="1" id="KW-0808">Transferase</keyword>
<evidence type="ECO:0000256" key="6">
    <source>
        <dbReference type="ARBA" id="ARBA00022918"/>
    </source>
</evidence>
<keyword evidence="9" id="KW-1185">Reference proteome</keyword>
<gene>
    <name evidence="8" type="ORF">Pfra01_000168900</name>
</gene>
<evidence type="ECO:0000313" key="8">
    <source>
        <dbReference type="EMBL" id="GMF18623.1"/>
    </source>
</evidence>
<dbReference type="PROSITE" id="PS50013">
    <property type="entry name" value="CHROMO_2"/>
    <property type="match status" value="1"/>
</dbReference>
<dbReference type="GO" id="GO:0004519">
    <property type="term" value="F:endonuclease activity"/>
    <property type="evidence" value="ECO:0007669"/>
    <property type="project" value="UniProtKB-KW"/>
</dbReference>
<dbReference type="SUPFAM" id="SSF53098">
    <property type="entry name" value="Ribonuclease H-like"/>
    <property type="match status" value="1"/>
</dbReference>
<dbReference type="Gene3D" id="2.40.50.40">
    <property type="match status" value="1"/>
</dbReference>